<dbReference type="GO" id="GO:0005829">
    <property type="term" value="C:cytosol"/>
    <property type="evidence" value="ECO:0007669"/>
    <property type="project" value="TreeGrafter"/>
</dbReference>
<feature type="domain" description="Flavodoxin-like" evidence="2">
    <location>
        <begin position="7"/>
        <end position="172"/>
    </location>
</feature>
<dbReference type="PANTHER" id="PTHR19384">
    <property type="entry name" value="NITRIC OXIDE SYNTHASE-RELATED"/>
    <property type="match status" value="1"/>
</dbReference>
<dbReference type="GO" id="GO:0010181">
    <property type="term" value="F:FMN binding"/>
    <property type="evidence" value="ECO:0007669"/>
    <property type="project" value="InterPro"/>
</dbReference>
<accession>A0AAD2FT18</accession>
<dbReference type="InterPro" id="IPR001094">
    <property type="entry name" value="Flavdoxin-like"/>
</dbReference>
<dbReference type="PRINTS" id="PR00369">
    <property type="entry name" value="FLAVODOXIN"/>
</dbReference>
<dbReference type="AlphaFoldDB" id="A0AAD2FT18"/>
<dbReference type="InterPro" id="IPR029039">
    <property type="entry name" value="Flavoprotein-like_sf"/>
</dbReference>
<keyword evidence="4" id="KW-1185">Reference proteome</keyword>
<dbReference type="GO" id="GO:0050660">
    <property type="term" value="F:flavin adenine dinucleotide binding"/>
    <property type="evidence" value="ECO:0007669"/>
    <property type="project" value="TreeGrafter"/>
</dbReference>
<name>A0AAD2FT18_9STRA</name>
<dbReference type="InterPro" id="IPR008254">
    <property type="entry name" value="Flavodoxin/NO_synth"/>
</dbReference>
<evidence type="ECO:0000313" key="3">
    <source>
        <dbReference type="EMBL" id="CAJ1952244.1"/>
    </source>
</evidence>
<dbReference type="GO" id="GO:0016491">
    <property type="term" value="F:oxidoreductase activity"/>
    <property type="evidence" value="ECO:0007669"/>
    <property type="project" value="TreeGrafter"/>
</dbReference>
<dbReference type="EMBL" id="CAKOGP040001803">
    <property type="protein sequence ID" value="CAJ1952244.1"/>
    <property type="molecule type" value="Genomic_DNA"/>
</dbReference>
<evidence type="ECO:0000313" key="4">
    <source>
        <dbReference type="Proteomes" id="UP001295423"/>
    </source>
</evidence>
<protein>
    <recommendedName>
        <fullName evidence="2">Flavodoxin-like domain-containing protein</fullName>
    </recommendedName>
</protein>
<reference evidence="3" key="1">
    <citation type="submission" date="2023-08" db="EMBL/GenBank/DDBJ databases">
        <authorList>
            <person name="Audoor S."/>
            <person name="Bilcke G."/>
        </authorList>
    </citation>
    <scope>NUCLEOTIDE SEQUENCE</scope>
</reference>
<dbReference type="SUPFAM" id="SSF52218">
    <property type="entry name" value="Flavoproteins"/>
    <property type="match status" value="1"/>
</dbReference>
<dbReference type="PROSITE" id="PS50902">
    <property type="entry name" value="FLAVODOXIN_LIKE"/>
    <property type="match status" value="1"/>
</dbReference>
<dbReference type="Pfam" id="PF00258">
    <property type="entry name" value="Flavodoxin_1"/>
    <property type="match status" value="1"/>
</dbReference>
<dbReference type="Proteomes" id="UP001295423">
    <property type="component" value="Unassembled WGS sequence"/>
</dbReference>
<dbReference type="Gene3D" id="3.40.50.360">
    <property type="match status" value="1"/>
</dbReference>
<sequence>MSRTEKLYVLYGSQMGNSEGAAREFCNLIKSTYNDDFFAKHKLPSLEVETTCIQLDDFLEVKHADYTKCLVIFVSSYGVGQAPLGSYRFRDLCDEFLTNDGSNTNILTGLKYAICGLGDSNYTTFLKNPTTIDQGLQKAGAKRLGELAKCDASAMGEQAQDKVIQKWSKDMLLPLAKALAATEEVDTAKMQAETIPLMVKLDPDYTPPNAASKGGSDMCTYIGIGAVVVGGLAIVASQYM</sequence>
<keyword evidence="1" id="KW-0285">Flavoprotein</keyword>
<gene>
    <name evidence="3" type="ORF">CYCCA115_LOCUS13455</name>
</gene>
<proteinExistence type="predicted"/>
<organism evidence="3 4">
    <name type="scientific">Cylindrotheca closterium</name>
    <dbReference type="NCBI Taxonomy" id="2856"/>
    <lineage>
        <taxon>Eukaryota</taxon>
        <taxon>Sar</taxon>
        <taxon>Stramenopiles</taxon>
        <taxon>Ochrophyta</taxon>
        <taxon>Bacillariophyta</taxon>
        <taxon>Bacillariophyceae</taxon>
        <taxon>Bacillariophycidae</taxon>
        <taxon>Bacillariales</taxon>
        <taxon>Bacillariaceae</taxon>
        <taxon>Cylindrotheca</taxon>
    </lineage>
</organism>
<evidence type="ECO:0000259" key="2">
    <source>
        <dbReference type="PROSITE" id="PS50902"/>
    </source>
</evidence>
<comment type="caution">
    <text evidence="3">The sequence shown here is derived from an EMBL/GenBank/DDBJ whole genome shotgun (WGS) entry which is preliminary data.</text>
</comment>
<evidence type="ECO:0000256" key="1">
    <source>
        <dbReference type="ARBA" id="ARBA00022630"/>
    </source>
</evidence>